<organism evidence="1">
    <name type="scientific">Thermosulfurimonas dismutans</name>
    <dbReference type="NCBI Taxonomy" id="999894"/>
    <lineage>
        <taxon>Bacteria</taxon>
        <taxon>Pseudomonadati</taxon>
        <taxon>Thermodesulfobacteriota</taxon>
        <taxon>Thermodesulfobacteria</taxon>
        <taxon>Thermodesulfobacteriales</taxon>
        <taxon>Thermodesulfobacteriaceae</taxon>
        <taxon>Thermosulfurimonas</taxon>
    </lineage>
</organism>
<accession>A0A7C3GFA6</accession>
<proteinExistence type="predicted"/>
<protein>
    <submittedName>
        <fullName evidence="1">Uncharacterized protein</fullName>
    </submittedName>
</protein>
<gene>
    <name evidence="1" type="ORF">ENJ40_07370</name>
</gene>
<dbReference type="AlphaFoldDB" id="A0A7C3GFA6"/>
<evidence type="ECO:0000313" key="1">
    <source>
        <dbReference type="EMBL" id="HFC98258.1"/>
    </source>
</evidence>
<dbReference type="EMBL" id="DRMH01000099">
    <property type="protein sequence ID" value="HFC98258.1"/>
    <property type="molecule type" value="Genomic_DNA"/>
</dbReference>
<comment type="caution">
    <text evidence="1">The sequence shown here is derived from an EMBL/GenBank/DDBJ whole genome shotgun (WGS) entry which is preliminary data.</text>
</comment>
<reference evidence="1" key="1">
    <citation type="journal article" date="2020" name="mSystems">
        <title>Genome- and Community-Level Interaction Insights into Carbon Utilization and Element Cycling Functions of Hydrothermarchaeota in Hydrothermal Sediment.</title>
        <authorList>
            <person name="Zhou Z."/>
            <person name="Liu Y."/>
            <person name="Xu W."/>
            <person name="Pan J."/>
            <person name="Luo Z.H."/>
            <person name="Li M."/>
        </authorList>
    </citation>
    <scope>NUCLEOTIDE SEQUENCE [LARGE SCALE GENOMIC DNA]</scope>
    <source>
        <strain evidence="1">HyVt-483</strain>
    </source>
</reference>
<dbReference type="Proteomes" id="UP000886043">
    <property type="component" value="Unassembled WGS sequence"/>
</dbReference>
<sequence>MAERKVLEEFELSDGRKVKIYEGKARDLIAAQRMAENPDEIIFGLLHVLVEVDGKKVPLEEWREMDIPTFMEVVFKVTPLLGISRLTLPGISLPSQGRPEA</sequence>
<name>A0A7C3GFA6_9BACT</name>